<dbReference type="Proteomes" id="UP000718451">
    <property type="component" value="Unassembled WGS sequence"/>
</dbReference>
<evidence type="ECO:0000313" key="2">
    <source>
        <dbReference type="Proteomes" id="UP000718451"/>
    </source>
</evidence>
<sequence length="292" mass="32269">MATATKNRTKKSESLNKSLINVTMATINTTIEHGEKWQELTKKMVKKTEPLRKRQMDLVFETAATVKNQFNTGKEKTMDLVGYDEDTIERAFEYVSKTPVGKKVLEVSETIKEKVIENPIVQKVEKTAENLKNQGVAKFNEVKEDALKQAKKVIDKGEDLVDDALKQTKKNVGKTKKTVTAKATKTSKKASVKVAEVKQKAAKVESTVKAVIKDDLKAIKGVGPKLERIFKENGIETFAQLAQATETKIKSILDEAGSTFKNTSVTDLKKQAELGAEAGVEAIAAWLADNKK</sequence>
<evidence type="ECO:0000313" key="1">
    <source>
        <dbReference type="EMBL" id="NKI31508.1"/>
    </source>
</evidence>
<name>A0ABX1GNK9_9FLAO</name>
<comment type="caution">
    <text evidence="1">The sequence shown here is derived from an EMBL/GenBank/DDBJ whole genome shotgun (WGS) entry which is preliminary data.</text>
</comment>
<gene>
    <name evidence="1" type="ORF">HCU67_06090</name>
</gene>
<protein>
    <recommendedName>
        <fullName evidence="3">DUF4332 domain-containing protein</fullName>
    </recommendedName>
</protein>
<keyword evidence="2" id="KW-1185">Reference proteome</keyword>
<dbReference type="RefSeq" id="WP_168551678.1">
    <property type="nucleotide sequence ID" value="NZ_JAAWWL010000001.1"/>
</dbReference>
<evidence type="ECO:0008006" key="3">
    <source>
        <dbReference type="Google" id="ProtNLM"/>
    </source>
</evidence>
<reference evidence="1 2" key="1">
    <citation type="submission" date="2020-04" db="EMBL/GenBank/DDBJ databases">
        <authorList>
            <person name="Yoon J."/>
        </authorList>
    </citation>
    <scope>NUCLEOTIDE SEQUENCE [LARGE SCALE GENOMIC DNA]</scope>
    <source>
        <strain evidence="1 2">DJ-13</strain>
    </source>
</reference>
<dbReference type="EMBL" id="JAAWWL010000001">
    <property type="protein sequence ID" value="NKI31508.1"/>
    <property type="molecule type" value="Genomic_DNA"/>
</dbReference>
<accession>A0ABX1GNK9</accession>
<dbReference type="Gene3D" id="1.10.150.20">
    <property type="entry name" value="5' to 3' exonuclease, C-terminal subdomain"/>
    <property type="match status" value="1"/>
</dbReference>
<organism evidence="1 2">
    <name type="scientific">Croceivirga thetidis</name>
    <dbReference type="NCBI Taxonomy" id="2721623"/>
    <lineage>
        <taxon>Bacteria</taxon>
        <taxon>Pseudomonadati</taxon>
        <taxon>Bacteroidota</taxon>
        <taxon>Flavobacteriia</taxon>
        <taxon>Flavobacteriales</taxon>
        <taxon>Flavobacteriaceae</taxon>
        <taxon>Croceivirga</taxon>
    </lineage>
</organism>
<dbReference type="SUPFAM" id="SSF58113">
    <property type="entry name" value="Apolipoprotein A-I"/>
    <property type="match status" value="1"/>
</dbReference>
<dbReference type="Pfam" id="PF14520">
    <property type="entry name" value="HHH_5"/>
    <property type="match status" value="1"/>
</dbReference>
<proteinExistence type="predicted"/>